<dbReference type="Gene3D" id="1.25.40.10">
    <property type="entry name" value="Tetratricopeptide repeat domain"/>
    <property type="match status" value="1"/>
</dbReference>
<dbReference type="CDD" id="cd02511">
    <property type="entry name" value="Beta4Glucosyltransferase"/>
    <property type="match status" value="1"/>
</dbReference>
<name>A0ABW5FFF9_9BACL</name>
<dbReference type="SMART" id="SM00028">
    <property type="entry name" value="TPR"/>
    <property type="match status" value="3"/>
</dbReference>
<sequence length="649" mass="71180">MDTPGISLCMIVRNEAQHLEQCLLSVQGRVSEIIIADTGSEDNSMAIARRFGARVIRLPWEHDFSKARNHTLQLASYGWILVLDADEALADWKLDDLQSLLESERADGYFLPFIHYVGEGSGREYVTDNVCRLFRNDSRICFRGSIHEEVASSIWSLPGGHIAYAHLPVHHYGYLDDELQRKNKASRNLELIHAALRLEPDSVPLRYALGTEYYQQGQYQAAADLLLPLLEEAPPESGYTADLYLKTAFALQAGGRPVDAESVYRAGIGLYADFTDLLESYAGLLLEQGQAWRAYPLLQQALDSGDTAHKYPSSSGSGTCRTRMFAGRVCERLFLYEEALEHYRQAIGYTPDDPAAWEQLATLSLLAGQAEQLTAFTRPLLPALPRRVLSRLVPAALNARAAPWLAALLAAPHLPEDIRQVLQVLLGTLFRDPEQPGAASAGLARMREDMPDNPWVSGYLWALSCRSGGIAAAGQGLGRLAELPPGPAADSEHRTNTPLSFADYSYEAQLLLQAGAWDTLLLLSRPFGAAHFLWSRLPLPLLRGLLDAPVAFKLQWCADYTGHLQHHSLPGDAAEWLLYAAIAQSCGQVPQLTSADEQTLRQSGSTAAITGLSYYMLLLAAEVHPEGSITATGSIPWLLLVKSVLQSGG</sequence>
<dbReference type="Gene3D" id="3.90.550.10">
    <property type="entry name" value="Spore Coat Polysaccharide Biosynthesis Protein SpsA, Chain A"/>
    <property type="match status" value="1"/>
</dbReference>
<evidence type="ECO:0000313" key="3">
    <source>
        <dbReference type="Proteomes" id="UP001597448"/>
    </source>
</evidence>
<dbReference type="PANTHER" id="PTHR43630:SF2">
    <property type="entry name" value="GLYCOSYLTRANSFERASE"/>
    <property type="match status" value="1"/>
</dbReference>
<dbReference type="RefSeq" id="WP_209993201.1">
    <property type="nucleotide sequence ID" value="NZ_JBHSVQ010000001.1"/>
</dbReference>
<comment type="caution">
    <text evidence="2">The sequence shown here is derived from an EMBL/GenBank/DDBJ whole genome shotgun (WGS) entry which is preliminary data.</text>
</comment>
<keyword evidence="3" id="KW-1185">Reference proteome</keyword>
<dbReference type="SUPFAM" id="SSF53448">
    <property type="entry name" value="Nucleotide-diphospho-sugar transferases"/>
    <property type="match status" value="1"/>
</dbReference>
<dbReference type="EC" id="2.4.-.-" evidence="2"/>
<dbReference type="Pfam" id="PF00535">
    <property type="entry name" value="Glycos_transf_2"/>
    <property type="match status" value="1"/>
</dbReference>
<organism evidence="2 3">
    <name type="scientific">Paenibacillus rhizoplanae</name>
    <dbReference type="NCBI Taxonomy" id="1917181"/>
    <lineage>
        <taxon>Bacteria</taxon>
        <taxon>Bacillati</taxon>
        <taxon>Bacillota</taxon>
        <taxon>Bacilli</taxon>
        <taxon>Bacillales</taxon>
        <taxon>Paenibacillaceae</taxon>
        <taxon>Paenibacillus</taxon>
    </lineage>
</organism>
<dbReference type="PANTHER" id="PTHR43630">
    <property type="entry name" value="POLY-BETA-1,6-N-ACETYL-D-GLUCOSAMINE SYNTHASE"/>
    <property type="match status" value="1"/>
</dbReference>
<protein>
    <submittedName>
        <fullName evidence="2">Glycosyltransferase</fullName>
        <ecNumber evidence="2">2.4.-.-</ecNumber>
    </submittedName>
</protein>
<dbReference type="GO" id="GO:0016757">
    <property type="term" value="F:glycosyltransferase activity"/>
    <property type="evidence" value="ECO:0007669"/>
    <property type="project" value="UniProtKB-KW"/>
</dbReference>
<evidence type="ECO:0000313" key="2">
    <source>
        <dbReference type="EMBL" id="MFD2412502.1"/>
    </source>
</evidence>
<dbReference type="EMBL" id="JBHUKY010000035">
    <property type="protein sequence ID" value="MFD2412502.1"/>
    <property type="molecule type" value="Genomic_DNA"/>
</dbReference>
<dbReference type="InterPro" id="IPR011990">
    <property type="entry name" value="TPR-like_helical_dom_sf"/>
</dbReference>
<evidence type="ECO:0000259" key="1">
    <source>
        <dbReference type="Pfam" id="PF00535"/>
    </source>
</evidence>
<keyword evidence="2" id="KW-0328">Glycosyltransferase</keyword>
<proteinExistence type="predicted"/>
<keyword evidence="2" id="KW-0808">Transferase</keyword>
<dbReference type="InterPro" id="IPR001173">
    <property type="entry name" value="Glyco_trans_2-like"/>
</dbReference>
<dbReference type="Proteomes" id="UP001597448">
    <property type="component" value="Unassembled WGS sequence"/>
</dbReference>
<feature type="domain" description="Glycosyltransferase 2-like" evidence="1">
    <location>
        <begin position="7"/>
        <end position="127"/>
    </location>
</feature>
<reference evidence="3" key="1">
    <citation type="journal article" date="2019" name="Int. J. Syst. Evol. Microbiol.">
        <title>The Global Catalogue of Microorganisms (GCM) 10K type strain sequencing project: providing services to taxonomists for standard genome sequencing and annotation.</title>
        <authorList>
            <consortium name="The Broad Institute Genomics Platform"/>
            <consortium name="The Broad Institute Genome Sequencing Center for Infectious Disease"/>
            <person name="Wu L."/>
            <person name="Ma J."/>
        </authorList>
    </citation>
    <scope>NUCLEOTIDE SEQUENCE [LARGE SCALE GENOMIC DNA]</scope>
    <source>
        <strain evidence="3">CCM 8725</strain>
    </source>
</reference>
<dbReference type="InterPro" id="IPR019734">
    <property type="entry name" value="TPR_rpt"/>
</dbReference>
<dbReference type="InterPro" id="IPR029044">
    <property type="entry name" value="Nucleotide-diphossugar_trans"/>
</dbReference>
<dbReference type="SUPFAM" id="SSF48452">
    <property type="entry name" value="TPR-like"/>
    <property type="match status" value="1"/>
</dbReference>
<accession>A0ABW5FFF9</accession>
<gene>
    <name evidence="2" type="ORF">ACFSX3_21655</name>
</gene>